<sequence length="254" mass="27802">MKVIAIAQHKGGVGKTTSALGIGHSLVLLGHRVLLIDCDPQSNLTSTFTNVQAPNLCMVLRGEATLAEVMQPVGDNLSLIASRPELSPLERMIGADATHPNLLRRQLAGLQDQFDYIIIDTPPSMGPMTVMSLTAAHYVLAPMRPDPFAFAGFYKLLDMLEAVRDNFNQALELKGIFLTQYHPSYRGQVYHDFAAELAQQPRVKGLLTDTSIRINAKLVEAVALKKSIHAHAPESNSAHDYLALTQELLTRIAQ</sequence>
<dbReference type="InterPro" id="IPR027417">
    <property type="entry name" value="P-loop_NTPase"/>
</dbReference>
<evidence type="ECO:0000259" key="1">
    <source>
        <dbReference type="Pfam" id="PF13614"/>
    </source>
</evidence>
<dbReference type="EMBL" id="FOXS01000008">
    <property type="protein sequence ID" value="SFQ79720.1"/>
    <property type="molecule type" value="Genomic_DNA"/>
</dbReference>
<dbReference type="RefSeq" id="WP_092678495.1">
    <property type="nucleotide sequence ID" value="NZ_FOXS01000008.1"/>
</dbReference>
<evidence type="ECO:0000313" key="2">
    <source>
        <dbReference type="EMBL" id="SFQ79720.1"/>
    </source>
</evidence>
<dbReference type="InterPro" id="IPR050678">
    <property type="entry name" value="DNA_Partitioning_ATPase"/>
</dbReference>
<dbReference type="PIRSF" id="PIRSF009320">
    <property type="entry name" value="Nuc_binding_HP_1000"/>
    <property type="match status" value="1"/>
</dbReference>
<dbReference type="PANTHER" id="PTHR13696:SF52">
    <property type="entry name" value="PARA FAMILY PROTEIN CT_582"/>
    <property type="match status" value="1"/>
</dbReference>
<dbReference type="OrthoDB" id="9815116at2"/>
<evidence type="ECO:0000313" key="3">
    <source>
        <dbReference type="Proteomes" id="UP000199029"/>
    </source>
</evidence>
<reference evidence="3" key="1">
    <citation type="submission" date="2016-10" db="EMBL/GenBank/DDBJ databases">
        <authorList>
            <person name="Varghese N."/>
            <person name="Submissions S."/>
        </authorList>
    </citation>
    <scope>NUCLEOTIDE SEQUENCE [LARGE SCALE GENOMIC DNA]</scope>
    <source>
        <strain evidence="3">OR362-8,ATCC BAA-1266,JCM 13504</strain>
    </source>
</reference>
<dbReference type="STRING" id="1227077.SAMN04515668_4488"/>
<dbReference type="CDD" id="cd02042">
    <property type="entry name" value="ParAB_family"/>
    <property type="match status" value="1"/>
</dbReference>
<dbReference type="Proteomes" id="UP000199029">
    <property type="component" value="Unassembled WGS sequence"/>
</dbReference>
<dbReference type="SUPFAM" id="SSF52540">
    <property type="entry name" value="P-loop containing nucleoside triphosphate hydrolases"/>
    <property type="match status" value="1"/>
</dbReference>
<gene>
    <name evidence="2" type="ORF">SAMN04515668_4488</name>
</gene>
<accession>A0A1I6BFJ3</accession>
<protein>
    <submittedName>
        <fullName evidence="2">Chromosome partitioning protein</fullName>
    </submittedName>
</protein>
<dbReference type="Gene3D" id="3.40.50.300">
    <property type="entry name" value="P-loop containing nucleotide triphosphate hydrolases"/>
    <property type="match status" value="1"/>
</dbReference>
<organism evidence="2 3">
    <name type="scientific">Hymenobacter arizonensis</name>
    <name type="common">Siccationidurans arizonensis</name>
    <dbReference type="NCBI Taxonomy" id="1227077"/>
    <lineage>
        <taxon>Bacteria</taxon>
        <taxon>Pseudomonadati</taxon>
        <taxon>Bacteroidota</taxon>
        <taxon>Cytophagia</taxon>
        <taxon>Cytophagales</taxon>
        <taxon>Hymenobacteraceae</taxon>
        <taxon>Hymenobacter</taxon>
    </lineage>
</organism>
<proteinExistence type="predicted"/>
<dbReference type="PANTHER" id="PTHR13696">
    <property type="entry name" value="P-LOOP CONTAINING NUCLEOSIDE TRIPHOSPHATE HYDROLASE"/>
    <property type="match status" value="1"/>
</dbReference>
<dbReference type="InterPro" id="IPR025669">
    <property type="entry name" value="AAA_dom"/>
</dbReference>
<keyword evidence="3" id="KW-1185">Reference proteome</keyword>
<dbReference type="AlphaFoldDB" id="A0A1I6BFJ3"/>
<dbReference type="Pfam" id="PF13614">
    <property type="entry name" value="AAA_31"/>
    <property type="match status" value="1"/>
</dbReference>
<name>A0A1I6BFJ3_HYMAR</name>
<feature type="domain" description="AAA" evidence="1">
    <location>
        <begin position="1"/>
        <end position="172"/>
    </location>
</feature>